<organism evidence="1 2">
    <name type="scientific">Legionella maioricensis</name>
    <dbReference type="NCBI Taxonomy" id="2896528"/>
    <lineage>
        <taxon>Bacteria</taxon>
        <taxon>Pseudomonadati</taxon>
        <taxon>Pseudomonadota</taxon>
        <taxon>Gammaproteobacteria</taxon>
        <taxon>Legionellales</taxon>
        <taxon>Legionellaceae</taxon>
        <taxon>Legionella</taxon>
    </lineage>
</organism>
<sequence>MKFFKVSKKTPQKTTTYIRYSDGPEGNTVVCIAKKENGEKKVLLKTGDTDGNETLYSRVHHIGDSGDSAREVFADAVVEKGFDEEIEPYEEEFAISREVFCAEMIRDVDPHCTPKYNRYYEEGDHPLIGPDFINDFRSWKSSYHYKNQTIFGFRINTMGLVDFPARDELPAQQKRIRGLGVCAVLLALLGKDDRGGENWGLIERHNHLQVVLIDFGRCLCKMMFSEKNNPENTYTNPFDIIKAVFEPYATADEPPLPQSFFESAHLKYEIFETIDKLYHMPASSLEKRADDNFKQFPLFKAAMLQDKRRGIEHLYNQFKDNKEYIATQYINEVLERTGASVKLSELDNESVGYVMSVYTYLNPSENPLKGELFFRQMMNIFSSEDLRETPRIAPQSM</sequence>
<protein>
    <submittedName>
        <fullName evidence="1">Uncharacterized protein</fullName>
    </submittedName>
</protein>
<evidence type="ECO:0000313" key="2">
    <source>
        <dbReference type="Proteomes" id="UP001139721"/>
    </source>
</evidence>
<dbReference type="Proteomes" id="UP001139721">
    <property type="component" value="Unassembled WGS sequence"/>
</dbReference>
<keyword evidence="2" id="KW-1185">Reference proteome</keyword>
<dbReference type="RefSeq" id="WP_250424286.1">
    <property type="nucleotide sequence ID" value="NZ_JAJKBJ010000011.1"/>
</dbReference>
<comment type="caution">
    <text evidence="1">The sequence shown here is derived from an EMBL/GenBank/DDBJ whole genome shotgun (WGS) entry which is preliminary data.</text>
</comment>
<proteinExistence type="predicted"/>
<dbReference type="AlphaFoldDB" id="A0A9X2D2A2"/>
<reference evidence="1" key="1">
    <citation type="submission" date="2021-11" db="EMBL/GenBank/DDBJ databases">
        <title>Legionella maioricencis sp. nov., a new species isolated from hot water samples in Mallorca.</title>
        <authorList>
            <person name="Crespi S."/>
            <person name="Drasar V."/>
            <person name="Salva-Serra F."/>
            <person name="Jaen-Luchoro D."/>
            <person name="Pineiro-Iglesias B."/>
            <person name="Aliaga F."/>
            <person name="Fernandez-Juarez V."/>
            <person name="Coll G."/>
            <person name="Moore E.R.B."/>
            <person name="Bennasar-Figueras A."/>
        </authorList>
    </citation>
    <scope>NUCLEOTIDE SEQUENCE</scope>
    <source>
        <strain evidence="1">HCPI-6</strain>
    </source>
</reference>
<name>A0A9X2D2A2_9GAMM</name>
<gene>
    <name evidence="1" type="ORF">LOX96_10110</name>
</gene>
<accession>A0A9X2D2A2</accession>
<evidence type="ECO:0000313" key="1">
    <source>
        <dbReference type="EMBL" id="MCL9684447.1"/>
    </source>
</evidence>
<dbReference type="EMBL" id="JAJKBJ010000011">
    <property type="protein sequence ID" value="MCL9684447.1"/>
    <property type="molecule type" value="Genomic_DNA"/>
</dbReference>